<dbReference type="PROSITE" id="PS01124">
    <property type="entry name" value="HTH_ARAC_FAMILY_2"/>
    <property type="match status" value="1"/>
</dbReference>
<dbReference type="GO" id="GO:0043565">
    <property type="term" value="F:sequence-specific DNA binding"/>
    <property type="evidence" value="ECO:0007669"/>
    <property type="project" value="InterPro"/>
</dbReference>
<keyword evidence="2 5" id="KW-0238">DNA-binding</keyword>
<evidence type="ECO:0000256" key="1">
    <source>
        <dbReference type="ARBA" id="ARBA00023015"/>
    </source>
</evidence>
<dbReference type="GO" id="GO:0003700">
    <property type="term" value="F:DNA-binding transcription factor activity"/>
    <property type="evidence" value="ECO:0007669"/>
    <property type="project" value="InterPro"/>
</dbReference>
<dbReference type="PANTHER" id="PTHR43280:SF2">
    <property type="entry name" value="HTH-TYPE TRANSCRIPTIONAL REGULATOR EXSA"/>
    <property type="match status" value="1"/>
</dbReference>
<dbReference type="SMART" id="SM00342">
    <property type="entry name" value="HTH_ARAC"/>
    <property type="match status" value="1"/>
</dbReference>
<keyword evidence="1" id="KW-0805">Transcription regulation</keyword>
<evidence type="ECO:0000313" key="5">
    <source>
        <dbReference type="EMBL" id="SHH81514.1"/>
    </source>
</evidence>
<dbReference type="Proteomes" id="UP000184112">
    <property type="component" value="Unassembled WGS sequence"/>
</dbReference>
<dbReference type="AlphaFoldDB" id="A0A1M5W2S1"/>
<dbReference type="InterPro" id="IPR009057">
    <property type="entry name" value="Homeodomain-like_sf"/>
</dbReference>
<dbReference type="SUPFAM" id="SSF46689">
    <property type="entry name" value="Homeodomain-like"/>
    <property type="match status" value="2"/>
</dbReference>
<dbReference type="Pfam" id="PF12833">
    <property type="entry name" value="HTH_18"/>
    <property type="match status" value="1"/>
</dbReference>
<dbReference type="EMBL" id="FQWH01000022">
    <property type="protein sequence ID" value="SHH81514.1"/>
    <property type="molecule type" value="Genomic_DNA"/>
</dbReference>
<gene>
    <name evidence="5" type="ORF">SAMN05444388_12219</name>
</gene>
<evidence type="ECO:0000256" key="3">
    <source>
        <dbReference type="ARBA" id="ARBA00023163"/>
    </source>
</evidence>
<evidence type="ECO:0000256" key="2">
    <source>
        <dbReference type="ARBA" id="ARBA00023125"/>
    </source>
</evidence>
<dbReference type="Pfam" id="PF22200">
    <property type="entry name" value="ExsA_N"/>
    <property type="match status" value="1"/>
</dbReference>
<dbReference type="Gene3D" id="1.10.10.60">
    <property type="entry name" value="Homeodomain-like"/>
    <property type="match status" value="1"/>
</dbReference>
<reference evidence="5 6" key="1">
    <citation type="submission" date="2016-11" db="EMBL/GenBank/DDBJ databases">
        <authorList>
            <person name="Jaros S."/>
            <person name="Januszkiewicz K."/>
            <person name="Wedrychowicz H."/>
        </authorList>
    </citation>
    <scope>NUCLEOTIDE SEQUENCE [LARGE SCALE GENOMIC DNA]</scope>
    <source>
        <strain evidence="5 6">DSM 6792</strain>
    </source>
</reference>
<protein>
    <submittedName>
        <fullName evidence="5">AraC-type DNA-binding protein</fullName>
    </submittedName>
</protein>
<dbReference type="PANTHER" id="PTHR43280">
    <property type="entry name" value="ARAC-FAMILY TRANSCRIPTIONAL REGULATOR"/>
    <property type="match status" value="1"/>
</dbReference>
<dbReference type="InterPro" id="IPR018060">
    <property type="entry name" value="HTH_AraC"/>
</dbReference>
<sequence length="286" mass="33570">MHTITLPDEMNLEKTQQIHVVDYRSSKDVSKQQIILNQNIISFLIEGTKEAVFDNASLSIDASKFLIMRSGNCLMTEKRISEASNYRSVLLFFSNEMIHNFIRKMEIKDFESVDTKSVYAFDYDDFIQRFVHSLVDISKLSGEIKSKLLEVKLEEIMLYLTEKYGTEFLYSLTVNSNNAAQKFIQVIENSHLSKLTLKELAFLCNMSISTFKREFEKHYAESPIKWFQNKRLEFAHYLLQQEQKNPSEIYFEVGYENLSSFTQAYKLKYGVTPKQNQKNWTFSNSF</sequence>
<proteinExistence type="predicted"/>
<dbReference type="InterPro" id="IPR054015">
    <property type="entry name" value="ExsA-like_N"/>
</dbReference>
<keyword evidence="3" id="KW-0804">Transcription</keyword>
<dbReference type="RefSeq" id="WP_073411838.1">
    <property type="nucleotide sequence ID" value="NZ_FQWH01000022.1"/>
</dbReference>
<evidence type="ECO:0000313" key="6">
    <source>
        <dbReference type="Proteomes" id="UP000184112"/>
    </source>
</evidence>
<organism evidence="5 6">
    <name type="scientific">Flavobacterium johnsoniae</name>
    <name type="common">Cytophaga johnsonae</name>
    <dbReference type="NCBI Taxonomy" id="986"/>
    <lineage>
        <taxon>Bacteria</taxon>
        <taxon>Pseudomonadati</taxon>
        <taxon>Bacteroidota</taxon>
        <taxon>Flavobacteriia</taxon>
        <taxon>Flavobacteriales</taxon>
        <taxon>Flavobacteriaceae</taxon>
        <taxon>Flavobacterium</taxon>
    </lineage>
</organism>
<feature type="domain" description="HTH araC/xylS-type" evidence="4">
    <location>
        <begin position="181"/>
        <end position="279"/>
    </location>
</feature>
<accession>A0A1M5W2S1</accession>
<evidence type="ECO:0000259" key="4">
    <source>
        <dbReference type="PROSITE" id="PS01124"/>
    </source>
</evidence>
<name>A0A1M5W2S1_FLAJO</name>